<keyword evidence="2" id="KW-1185">Reference proteome</keyword>
<gene>
    <name evidence="1" type="ORF">PIB30_000697</name>
</gene>
<sequence>MKHRASVVTPSRNSQLVRALSNNVRGAADLMTPTIQRVEIHGDVESIYNGDVIIILVSILVQCEFGQCVGWDTPTLALESTSAISGLAKAIAIEVAPGATPDAAHDSAGCNPDVPCLAVVQTETSAWAGSGPNSVGTIVDNLKVCCVC</sequence>
<protein>
    <submittedName>
        <fullName evidence="1">Uncharacterized protein</fullName>
    </submittedName>
</protein>
<evidence type="ECO:0000313" key="2">
    <source>
        <dbReference type="Proteomes" id="UP001341840"/>
    </source>
</evidence>
<accession>A0ABU6Y253</accession>
<dbReference type="Proteomes" id="UP001341840">
    <property type="component" value="Unassembled WGS sequence"/>
</dbReference>
<dbReference type="EMBL" id="JASCZI010241657">
    <property type="protein sequence ID" value="MED6203621.1"/>
    <property type="molecule type" value="Genomic_DNA"/>
</dbReference>
<evidence type="ECO:0000313" key="1">
    <source>
        <dbReference type="EMBL" id="MED6203621.1"/>
    </source>
</evidence>
<name>A0ABU6Y253_9FABA</name>
<organism evidence="1 2">
    <name type="scientific">Stylosanthes scabra</name>
    <dbReference type="NCBI Taxonomy" id="79078"/>
    <lineage>
        <taxon>Eukaryota</taxon>
        <taxon>Viridiplantae</taxon>
        <taxon>Streptophyta</taxon>
        <taxon>Embryophyta</taxon>
        <taxon>Tracheophyta</taxon>
        <taxon>Spermatophyta</taxon>
        <taxon>Magnoliopsida</taxon>
        <taxon>eudicotyledons</taxon>
        <taxon>Gunneridae</taxon>
        <taxon>Pentapetalae</taxon>
        <taxon>rosids</taxon>
        <taxon>fabids</taxon>
        <taxon>Fabales</taxon>
        <taxon>Fabaceae</taxon>
        <taxon>Papilionoideae</taxon>
        <taxon>50 kb inversion clade</taxon>
        <taxon>dalbergioids sensu lato</taxon>
        <taxon>Dalbergieae</taxon>
        <taxon>Pterocarpus clade</taxon>
        <taxon>Stylosanthes</taxon>
    </lineage>
</organism>
<proteinExistence type="predicted"/>
<comment type="caution">
    <text evidence="1">The sequence shown here is derived from an EMBL/GenBank/DDBJ whole genome shotgun (WGS) entry which is preliminary data.</text>
</comment>
<reference evidence="1 2" key="1">
    <citation type="journal article" date="2023" name="Plants (Basel)">
        <title>Bridging the Gap: Combining Genomics and Transcriptomics Approaches to Understand Stylosanthes scabra, an Orphan Legume from the Brazilian Caatinga.</title>
        <authorList>
            <person name="Ferreira-Neto J.R.C."/>
            <person name="da Silva M.D."/>
            <person name="Binneck E."/>
            <person name="de Melo N.F."/>
            <person name="da Silva R.H."/>
            <person name="de Melo A.L.T.M."/>
            <person name="Pandolfi V."/>
            <person name="Bustamante F.O."/>
            <person name="Brasileiro-Vidal A.C."/>
            <person name="Benko-Iseppon A.M."/>
        </authorList>
    </citation>
    <scope>NUCLEOTIDE SEQUENCE [LARGE SCALE GENOMIC DNA]</scope>
    <source>
        <tissue evidence="1">Leaves</tissue>
    </source>
</reference>